<dbReference type="GO" id="GO:0006741">
    <property type="term" value="P:NADP+ biosynthetic process"/>
    <property type="evidence" value="ECO:0007669"/>
    <property type="project" value="InterPro"/>
</dbReference>
<gene>
    <name evidence="7" type="ORF">H0H81_008311</name>
</gene>
<feature type="compositionally biased region" description="Basic residues" evidence="6">
    <location>
        <begin position="640"/>
        <end position="652"/>
    </location>
</feature>
<comment type="caution">
    <text evidence="7">The sequence shown here is derived from an EMBL/GenBank/DDBJ whole genome shotgun (WGS) entry which is preliminary data.</text>
</comment>
<dbReference type="InterPro" id="IPR017438">
    <property type="entry name" value="ATP-NAD_kinase_N"/>
</dbReference>
<evidence type="ECO:0000256" key="6">
    <source>
        <dbReference type="SAM" id="MobiDB-lite"/>
    </source>
</evidence>
<keyword evidence="5" id="KW-0520">NAD</keyword>
<comment type="similarity">
    <text evidence="1">Belongs to the NAD kinase family.</text>
</comment>
<feature type="compositionally biased region" description="Low complexity" evidence="6">
    <location>
        <begin position="775"/>
        <end position="786"/>
    </location>
</feature>
<dbReference type="HAMAP" id="MF_00361">
    <property type="entry name" value="NAD_kinase"/>
    <property type="match status" value="1"/>
</dbReference>
<dbReference type="Gene3D" id="2.60.200.30">
    <property type="entry name" value="Probable inorganic polyphosphate/atp-NAD kinase, domain 2"/>
    <property type="match status" value="1"/>
</dbReference>
<feature type="region of interest" description="Disordered" evidence="6">
    <location>
        <begin position="700"/>
        <end position="786"/>
    </location>
</feature>
<evidence type="ECO:0000256" key="4">
    <source>
        <dbReference type="ARBA" id="ARBA00022857"/>
    </source>
</evidence>
<evidence type="ECO:0000256" key="2">
    <source>
        <dbReference type="ARBA" id="ARBA00022679"/>
    </source>
</evidence>
<proteinExistence type="inferred from homology"/>
<feature type="region of interest" description="Disordered" evidence="6">
    <location>
        <begin position="1"/>
        <end position="107"/>
    </location>
</feature>
<feature type="region of interest" description="Disordered" evidence="6">
    <location>
        <begin position="149"/>
        <end position="174"/>
    </location>
</feature>
<dbReference type="GO" id="GO:0019674">
    <property type="term" value="P:NAD+ metabolic process"/>
    <property type="evidence" value="ECO:0007669"/>
    <property type="project" value="InterPro"/>
</dbReference>
<dbReference type="PANTHER" id="PTHR20275:SF0">
    <property type="entry name" value="NAD KINASE"/>
    <property type="match status" value="1"/>
</dbReference>
<dbReference type="InterPro" id="IPR016064">
    <property type="entry name" value="NAD/diacylglycerol_kinase_sf"/>
</dbReference>
<dbReference type="PANTHER" id="PTHR20275">
    <property type="entry name" value="NAD KINASE"/>
    <property type="match status" value="1"/>
</dbReference>
<feature type="compositionally biased region" description="Basic and acidic residues" evidence="6">
    <location>
        <begin position="700"/>
        <end position="712"/>
    </location>
</feature>
<evidence type="ECO:0000256" key="5">
    <source>
        <dbReference type="ARBA" id="ARBA00023027"/>
    </source>
</evidence>
<sequence>MTHPLSPDADTFSTPPTTPGPTMEQIRPSLSRRSSRPTSIHISQGQEWTSDIVLDESSPKVSKKQNGTASSNIAQDPSTTPRSSVLPSLSLPAPEPTRSVHHHPKPMDSPCFVHSHLDKGASLTEWLRNKQYALIGNTDVGVAKSLQTPNGYTTNGLTSPSTTASVDSGEDDDGFRESLTRQLAETAVGVREMSKQLDMLTINYVIRGGLMLKESVKNILSFSSLTLTAGLPVLRPFPLYPLIPPRKKTSNNETKVNFDTGLALGGDGTVLFTSWLFQRIVPPVLPFALGSLGFLTNFDFADHQAVMDSALDSGIRVNLRMRFTCTVYRAVSNEEGKCRKAMKKGETGEIMMKNVEKGGWEALEGGGYSIADGKSTKDREIMCFTTRPVETFEVLNDLVVDRGPSPYVSLLELFGDEHHMTTVQADGLTVSTPTGSTAYSLSAGGSLVHPEIPALLITPICPHTLSFRPMLLPDSMELRICVPYNSRSTAWASFDGRGRVELKQGDHIKVTASKYPFPTVCADKQSTDWFHSISRTLKWNERERQKSFVVVEEEGPANPKKRNKHKVTPPEAVEESAEDVDEEDEVSDEEEDDKFDIDDSSPEAANTPAVNALPEKGEKADDGFSQSVSEKAVIRDALKKNPRRKSKSRSRSRPPSGLRSGVDSPSRFAGPQPHINPRSPQSRHVDFAVHLSYGTPEDVYLEHQGARDDIHSPKPLSGRSRIPKNRDVDVDSVKTPTASTLPTGGRIRHISSRSRSADHHGRRAFAVWGHDESDSNASDSSAGDGD</sequence>
<evidence type="ECO:0008006" key="9">
    <source>
        <dbReference type="Google" id="ProtNLM"/>
    </source>
</evidence>
<feature type="compositionally biased region" description="Polar residues" evidence="6">
    <location>
        <begin position="38"/>
        <end position="49"/>
    </location>
</feature>
<dbReference type="Pfam" id="PF01513">
    <property type="entry name" value="NAD_kinase"/>
    <property type="match status" value="1"/>
</dbReference>
<name>A0A9P7FU82_9AGAR</name>
<keyword evidence="3" id="KW-0418">Kinase</keyword>
<keyword evidence="8" id="KW-1185">Reference proteome</keyword>
<feature type="compositionally biased region" description="Acidic residues" evidence="6">
    <location>
        <begin position="572"/>
        <end position="601"/>
    </location>
</feature>
<dbReference type="FunFam" id="2.60.200.30:FF:000004">
    <property type="entry name" value="NAD kinase 2, chloroplastic"/>
    <property type="match status" value="1"/>
</dbReference>
<dbReference type="OrthoDB" id="24581at2759"/>
<dbReference type="Proteomes" id="UP000717328">
    <property type="component" value="Unassembled WGS sequence"/>
</dbReference>
<feature type="compositionally biased region" description="Polar residues" evidence="6">
    <location>
        <begin position="149"/>
        <end position="166"/>
    </location>
</feature>
<reference evidence="7" key="1">
    <citation type="submission" date="2021-02" db="EMBL/GenBank/DDBJ databases">
        <authorList>
            <person name="Nieuwenhuis M."/>
            <person name="Van De Peppel L.J.J."/>
        </authorList>
    </citation>
    <scope>NUCLEOTIDE SEQUENCE</scope>
    <source>
        <strain evidence="7">D49</strain>
    </source>
</reference>
<feature type="compositionally biased region" description="Polar residues" evidence="6">
    <location>
        <begin position="64"/>
        <end position="76"/>
    </location>
</feature>
<evidence type="ECO:0000313" key="7">
    <source>
        <dbReference type="EMBL" id="KAG5636363.1"/>
    </source>
</evidence>
<dbReference type="Gene3D" id="3.40.50.10330">
    <property type="entry name" value="Probable inorganic polyphosphate/atp-NAD kinase, domain 1"/>
    <property type="match status" value="1"/>
</dbReference>
<feature type="compositionally biased region" description="Low complexity" evidence="6">
    <location>
        <begin position="77"/>
        <end position="92"/>
    </location>
</feature>
<evidence type="ECO:0000256" key="3">
    <source>
        <dbReference type="ARBA" id="ARBA00022777"/>
    </source>
</evidence>
<reference evidence="7" key="2">
    <citation type="submission" date="2021-10" db="EMBL/GenBank/DDBJ databases">
        <title>Phylogenomics reveals ancestral predisposition of the termite-cultivated fungus Termitomyces towards a domesticated lifestyle.</title>
        <authorList>
            <person name="Auxier B."/>
            <person name="Grum-Grzhimaylo A."/>
            <person name="Cardenas M.E."/>
            <person name="Lodge J.D."/>
            <person name="Laessoe T."/>
            <person name="Pedersen O."/>
            <person name="Smith M.E."/>
            <person name="Kuyper T.W."/>
            <person name="Franco-Molano E.A."/>
            <person name="Baroni T.J."/>
            <person name="Aanen D.K."/>
        </authorList>
    </citation>
    <scope>NUCLEOTIDE SEQUENCE</scope>
    <source>
        <strain evidence="7">D49</strain>
    </source>
</reference>
<dbReference type="SUPFAM" id="SSF111331">
    <property type="entry name" value="NAD kinase/diacylglycerol kinase-like"/>
    <property type="match status" value="1"/>
</dbReference>
<dbReference type="EMBL" id="JABCKI010005943">
    <property type="protein sequence ID" value="KAG5636363.1"/>
    <property type="molecule type" value="Genomic_DNA"/>
</dbReference>
<protein>
    <recommendedName>
        <fullName evidence="9">ATP-NAD kinase</fullName>
    </recommendedName>
</protein>
<accession>A0A9P7FU82</accession>
<feature type="region of interest" description="Disordered" evidence="6">
    <location>
        <begin position="550"/>
        <end position="687"/>
    </location>
</feature>
<organism evidence="7 8">
    <name type="scientific">Sphagnurus paluster</name>
    <dbReference type="NCBI Taxonomy" id="117069"/>
    <lineage>
        <taxon>Eukaryota</taxon>
        <taxon>Fungi</taxon>
        <taxon>Dikarya</taxon>
        <taxon>Basidiomycota</taxon>
        <taxon>Agaricomycotina</taxon>
        <taxon>Agaricomycetes</taxon>
        <taxon>Agaricomycetidae</taxon>
        <taxon>Agaricales</taxon>
        <taxon>Tricholomatineae</taxon>
        <taxon>Lyophyllaceae</taxon>
        <taxon>Sphagnurus</taxon>
    </lineage>
</organism>
<evidence type="ECO:0000313" key="8">
    <source>
        <dbReference type="Proteomes" id="UP000717328"/>
    </source>
</evidence>
<evidence type="ECO:0000256" key="1">
    <source>
        <dbReference type="ARBA" id="ARBA00010995"/>
    </source>
</evidence>
<dbReference type="AlphaFoldDB" id="A0A9P7FU82"/>
<dbReference type="Pfam" id="PF20143">
    <property type="entry name" value="NAD_kinase_C"/>
    <property type="match status" value="1"/>
</dbReference>
<dbReference type="InterPro" id="IPR002504">
    <property type="entry name" value="NADK"/>
</dbReference>
<dbReference type="InterPro" id="IPR017437">
    <property type="entry name" value="ATP-NAD_kinase_PpnK-typ_C"/>
</dbReference>
<dbReference type="GO" id="GO:0003951">
    <property type="term" value="F:NAD+ kinase activity"/>
    <property type="evidence" value="ECO:0007669"/>
    <property type="project" value="InterPro"/>
</dbReference>
<keyword evidence="4" id="KW-0521">NADP</keyword>
<keyword evidence="2" id="KW-0808">Transferase</keyword>